<evidence type="ECO:0008006" key="3">
    <source>
        <dbReference type="Google" id="ProtNLM"/>
    </source>
</evidence>
<comment type="caution">
    <text evidence="1">The sequence shown here is derived from an EMBL/GenBank/DDBJ whole genome shotgun (WGS) entry which is preliminary data.</text>
</comment>
<sequence>MRTTRVFELANRLAAATGGRARIRQRPGGGYLVEAELPAGLTGEAQRAVLAVLAAADRYGHRFSTTTQRVWAEIDEESAP</sequence>
<dbReference type="EMBL" id="JBHTAJ010000176">
    <property type="protein sequence ID" value="MFC7185275.1"/>
    <property type="molecule type" value="Genomic_DNA"/>
</dbReference>
<organism evidence="1 2">
    <name type="scientific">Kitasatospora paranensis</name>
    <dbReference type="NCBI Taxonomy" id="258053"/>
    <lineage>
        <taxon>Bacteria</taxon>
        <taxon>Bacillati</taxon>
        <taxon>Actinomycetota</taxon>
        <taxon>Actinomycetes</taxon>
        <taxon>Kitasatosporales</taxon>
        <taxon>Streptomycetaceae</taxon>
        <taxon>Kitasatospora</taxon>
    </lineage>
</organism>
<evidence type="ECO:0000313" key="2">
    <source>
        <dbReference type="Proteomes" id="UP001596435"/>
    </source>
</evidence>
<dbReference type="RefSeq" id="WP_345707490.1">
    <property type="nucleotide sequence ID" value="NZ_BAABKV010000001.1"/>
</dbReference>
<gene>
    <name evidence="1" type="ORF">ACFQMG_37625</name>
</gene>
<evidence type="ECO:0000313" key="1">
    <source>
        <dbReference type="EMBL" id="MFC7185275.1"/>
    </source>
</evidence>
<dbReference type="Proteomes" id="UP001596435">
    <property type="component" value="Unassembled WGS sequence"/>
</dbReference>
<name>A0ABW2GC11_9ACTN</name>
<proteinExistence type="predicted"/>
<keyword evidence="2" id="KW-1185">Reference proteome</keyword>
<accession>A0ABW2GC11</accession>
<reference evidence="2" key="1">
    <citation type="journal article" date="2019" name="Int. J. Syst. Evol. Microbiol.">
        <title>The Global Catalogue of Microorganisms (GCM) 10K type strain sequencing project: providing services to taxonomists for standard genome sequencing and annotation.</title>
        <authorList>
            <consortium name="The Broad Institute Genomics Platform"/>
            <consortium name="The Broad Institute Genome Sequencing Center for Infectious Disease"/>
            <person name="Wu L."/>
            <person name="Ma J."/>
        </authorList>
    </citation>
    <scope>NUCLEOTIDE SEQUENCE [LARGE SCALE GENOMIC DNA]</scope>
    <source>
        <strain evidence="2">CGMCC 1.12859</strain>
    </source>
</reference>
<protein>
    <recommendedName>
        <fullName evidence="3">Transcriptional regulator</fullName>
    </recommendedName>
</protein>